<keyword evidence="2" id="KW-0805">Transcription regulation</keyword>
<accession>A0A6V7R2A0</accession>
<dbReference type="InterPro" id="IPR005119">
    <property type="entry name" value="LysR_subst-bd"/>
</dbReference>
<dbReference type="Proteomes" id="UP000589351">
    <property type="component" value="Unassembled WGS sequence"/>
</dbReference>
<comment type="similarity">
    <text evidence="1">Belongs to the LysR transcriptional regulatory family.</text>
</comment>
<feature type="domain" description="LysR substrate-binding" evidence="4">
    <location>
        <begin position="10"/>
        <end position="189"/>
    </location>
</feature>
<evidence type="ECO:0000256" key="1">
    <source>
        <dbReference type="ARBA" id="ARBA00009437"/>
    </source>
</evidence>
<keyword evidence="6" id="KW-1185">Reference proteome</keyword>
<reference evidence="5 6" key="1">
    <citation type="submission" date="2020-07" db="EMBL/GenBank/DDBJ databases">
        <authorList>
            <person name="Criscuolo A."/>
        </authorList>
    </citation>
    <scope>NUCLEOTIDE SEQUENCE [LARGE SCALE GENOMIC DNA]</scope>
    <source>
        <strain evidence="5">CIP111649</strain>
    </source>
</reference>
<evidence type="ECO:0000256" key="2">
    <source>
        <dbReference type="ARBA" id="ARBA00023015"/>
    </source>
</evidence>
<sequence length="191" mass="22072">MMRLVLSLKSIEAFLEKNEDFNIKLVEGNTTYIIDRLRMHQLHFCLTTLDYLDEDMESILLQSNRHSLLIKKGHNLNKDQAVDLSTLSSQRLIYSEGLFKLDSFLKNNNLNFKNVVSVETIGTAVRLVKKGLGIAVLPKIYASNYTDDEVESLDIKQELNGPDLYLSYMKSRHLTLVIEDFMNRVEEELKE</sequence>
<dbReference type="CDD" id="cd05466">
    <property type="entry name" value="PBP2_LTTR_substrate"/>
    <property type="match status" value="1"/>
</dbReference>
<dbReference type="PANTHER" id="PTHR30126">
    <property type="entry name" value="HTH-TYPE TRANSCRIPTIONAL REGULATOR"/>
    <property type="match status" value="1"/>
</dbReference>
<dbReference type="PANTHER" id="PTHR30126:SF96">
    <property type="entry name" value="TRANSCRIPTIONAL REGULATORY PROTEIN, LYSR FAMILY"/>
    <property type="match status" value="1"/>
</dbReference>
<evidence type="ECO:0000256" key="3">
    <source>
        <dbReference type="ARBA" id="ARBA00023163"/>
    </source>
</evidence>
<organism evidence="5 6">
    <name type="scientific">Jeotgalicoccus meleagridis</name>
    <dbReference type="NCBI Taxonomy" id="2759181"/>
    <lineage>
        <taxon>Bacteria</taxon>
        <taxon>Bacillati</taxon>
        <taxon>Bacillota</taxon>
        <taxon>Bacilli</taxon>
        <taxon>Bacillales</taxon>
        <taxon>Staphylococcaceae</taxon>
        <taxon>Jeotgalicoccus</taxon>
    </lineage>
</organism>
<evidence type="ECO:0000313" key="5">
    <source>
        <dbReference type="EMBL" id="CAD2071218.1"/>
    </source>
</evidence>
<gene>
    <name evidence="5" type="ORF">JEODO184_00168</name>
</gene>
<dbReference type="EMBL" id="CAJEWD010000003">
    <property type="protein sequence ID" value="CAD2071218.1"/>
    <property type="molecule type" value="Genomic_DNA"/>
</dbReference>
<dbReference type="Gene3D" id="3.40.190.290">
    <property type="match status" value="1"/>
</dbReference>
<protein>
    <recommendedName>
        <fullName evidence="4">LysR substrate-binding domain-containing protein</fullName>
    </recommendedName>
</protein>
<evidence type="ECO:0000259" key="4">
    <source>
        <dbReference type="Pfam" id="PF03466"/>
    </source>
</evidence>
<keyword evidence="3" id="KW-0804">Transcription</keyword>
<comment type="caution">
    <text evidence="5">The sequence shown here is derived from an EMBL/GenBank/DDBJ whole genome shotgun (WGS) entry which is preliminary data.</text>
</comment>
<dbReference type="AlphaFoldDB" id="A0A6V7R2A0"/>
<evidence type="ECO:0000313" key="6">
    <source>
        <dbReference type="Proteomes" id="UP000589351"/>
    </source>
</evidence>
<dbReference type="SUPFAM" id="SSF53850">
    <property type="entry name" value="Periplasmic binding protein-like II"/>
    <property type="match status" value="1"/>
</dbReference>
<proteinExistence type="inferred from homology"/>
<name>A0A6V7R2A0_9STAP</name>
<dbReference type="Pfam" id="PF03466">
    <property type="entry name" value="LysR_substrate"/>
    <property type="match status" value="1"/>
</dbReference>